<gene>
    <name evidence="1" type="ORF">FIA58_003425</name>
</gene>
<sequence length="238" mass="28381">MSFSQSKNEIEADFEMQTYFKNYSEFNLDSLKKKKFKAVKEIESLRTDFEFERVLDGGIKESIYNIVINFVDEHSFKDKEYKVHIFKKNNSIFGLINYDAHRKKKNQYFEEEKLDDYLQFHNIFYQTNFNTTDFVSQVLENLIYSYYCGYGATITKVPEYNNLKFNKKKNRKTFTNWLKSFNPELQTYGLDALLYLEKNKGIQVTELEKKLIANIKNRNSVLNTCSGCEMGIYEKVFE</sequence>
<accession>A0ABX0IP54</accession>
<comment type="caution">
    <text evidence="1">The sequence shown here is derived from an EMBL/GenBank/DDBJ whole genome shotgun (WGS) entry which is preliminary data.</text>
</comment>
<dbReference type="Proteomes" id="UP000817854">
    <property type="component" value="Unassembled WGS sequence"/>
</dbReference>
<evidence type="ECO:0000313" key="2">
    <source>
        <dbReference type="Proteomes" id="UP000817854"/>
    </source>
</evidence>
<name>A0ABX0IP54_9FLAO</name>
<organism evidence="1 2">
    <name type="scientific">Flavobacterium jejuense</name>
    <dbReference type="NCBI Taxonomy" id="1544455"/>
    <lineage>
        <taxon>Bacteria</taxon>
        <taxon>Pseudomonadati</taxon>
        <taxon>Bacteroidota</taxon>
        <taxon>Flavobacteriia</taxon>
        <taxon>Flavobacteriales</taxon>
        <taxon>Flavobacteriaceae</taxon>
        <taxon>Flavobacterium</taxon>
    </lineage>
</organism>
<dbReference type="EMBL" id="VEVQ02000002">
    <property type="protein sequence ID" value="NHN24717.1"/>
    <property type="molecule type" value="Genomic_DNA"/>
</dbReference>
<protein>
    <submittedName>
        <fullName evidence="1">Uncharacterized protein</fullName>
    </submittedName>
</protein>
<keyword evidence="2" id="KW-1185">Reference proteome</keyword>
<reference evidence="2" key="1">
    <citation type="submission" date="2019-05" db="EMBL/GenBank/DDBJ databases">
        <title>Flavobacterium profundi sp. nov., isolated from a deep-sea seamount.</title>
        <authorList>
            <person name="Zhang D.-C."/>
        </authorList>
    </citation>
    <scope>NUCLEOTIDE SEQUENCE [LARGE SCALE GENOMIC DNA]</scope>
    <source>
        <strain evidence="2">EC11</strain>
    </source>
</reference>
<reference evidence="1 2" key="2">
    <citation type="submission" date="2020-02" db="EMBL/GenBank/DDBJ databases">
        <title>Flavobacterium profundi sp. nov., isolated from a deep-sea seamount.</title>
        <authorList>
            <person name="Zhang D.-C."/>
        </authorList>
    </citation>
    <scope>NUCLEOTIDE SEQUENCE [LARGE SCALE GENOMIC DNA]</scope>
    <source>
        <strain evidence="1 2">EC11</strain>
    </source>
</reference>
<proteinExistence type="predicted"/>
<dbReference type="RefSeq" id="WP_140960071.1">
    <property type="nucleotide sequence ID" value="NZ_VEVQ02000002.1"/>
</dbReference>
<evidence type="ECO:0000313" key="1">
    <source>
        <dbReference type="EMBL" id="NHN24717.1"/>
    </source>
</evidence>